<gene>
    <name evidence="11" type="ORF">C3L24_12815</name>
</gene>
<protein>
    <submittedName>
        <fullName evidence="11">FAD-dependent oxidoreductase</fullName>
    </submittedName>
</protein>
<dbReference type="GO" id="GO:0005737">
    <property type="term" value="C:cytoplasm"/>
    <property type="evidence" value="ECO:0007669"/>
    <property type="project" value="UniProtKB-SubCell"/>
</dbReference>
<keyword evidence="6" id="KW-0274">FAD</keyword>
<feature type="domain" description="Rubredoxin binding" evidence="10">
    <location>
        <begin position="306"/>
        <end position="376"/>
    </location>
</feature>
<keyword evidence="8" id="KW-0520">NAD</keyword>
<evidence type="ECO:0000256" key="8">
    <source>
        <dbReference type="ARBA" id="ARBA00023027"/>
    </source>
</evidence>
<organism evidence="11 12">
    <name type="scientific">Candidatus Sedimenticola endophacoides</name>
    <dbReference type="NCBI Taxonomy" id="2548426"/>
    <lineage>
        <taxon>Bacteria</taxon>
        <taxon>Pseudomonadati</taxon>
        <taxon>Pseudomonadota</taxon>
        <taxon>Gammaproteobacteria</taxon>
        <taxon>Chromatiales</taxon>
        <taxon>Sedimenticolaceae</taxon>
        <taxon>Sedimenticola</taxon>
    </lineage>
</organism>
<name>A0A657PWY5_9GAMM</name>
<dbReference type="Gene3D" id="3.30.390.120">
    <property type="match status" value="1"/>
</dbReference>
<dbReference type="Gene3D" id="3.50.50.60">
    <property type="entry name" value="FAD/NAD(P)-binding domain"/>
    <property type="match status" value="2"/>
</dbReference>
<keyword evidence="5" id="KW-0285">Flavoprotein</keyword>
<evidence type="ECO:0000256" key="1">
    <source>
        <dbReference type="ARBA" id="ARBA00001974"/>
    </source>
</evidence>
<dbReference type="Pfam" id="PF07992">
    <property type="entry name" value="Pyr_redox_2"/>
    <property type="match status" value="1"/>
</dbReference>
<dbReference type="InterPro" id="IPR041364">
    <property type="entry name" value="Rbx-bd"/>
</dbReference>
<keyword evidence="7" id="KW-0560">Oxidoreductase</keyword>
<dbReference type="InterPro" id="IPR036188">
    <property type="entry name" value="FAD/NAD-bd_sf"/>
</dbReference>
<accession>A0A657PWY5</accession>
<evidence type="ECO:0000313" key="12">
    <source>
        <dbReference type="Proteomes" id="UP000250928"/>
    </source>
</evidence>
<evidence type="ECO:0000256" key="6">
    <source>
        <dbReference type="ARBA" id="ARBA00022827"/>
    </source>
</evidence>
<dbReference type="PANTHER" id="PTHR43429:SF3">
    <property type="entry name" value="NITRITE REDUCTASE [NAD(P)H]"/>
    <property type="match status" value="1"/>
</dbReference>
<evidence type="ECO:0000256" key="4">
    <source>
        <dbReference type="ARBA" id="ARBA00022490"/>
    </source>
</evidence>
<dbReference type="InterPro" id="IPR050260">
    <property type="entry name" value="FAD-bd_OxRdtase"/>
</dbReference>
<dbReference type="AlphaFoldDB" id="A0A657PWY5"/>
<dbReference type="InterPro" id="IPR023753">
    <property type="entry name" value="FAD/NAD-binding_dom"/>
</dbReference>
<comment type="similarity">
    <text evidence="3">Belongs to the FAD-dependent oxidoreductase family.</text>
</comment>
<dbReference type="GO" id="GO:0016491">
    <property type="term" value="F:oxidoreductase activity"/>
    <property type="evidence" value="ECO:0007669"/>
    <property type="project" value="UniProtKB-KW"/>
</dbReference>
<comment type="subcellular location">
    <subcellularLocation>
        <location evidence="2">Cytoplasm</location>
    </subcellularLocation>
</comment>
<dbReference type="PRINTS" id="PR00368">
    <property type="entry name" value="FADPNR"/>
</dbReference>
<evidence type="ECO:0000259" key="9">
    <source>
        <dbReference type="Pfam" id="PF07992"/>
    </source>
</evidence>
<comment type="cofactor">
    <cofactor evidence="1">
        <name>FAD</name>
        <dbReference type="ChEBI" id="CHEBI:57692"/>
    </cofactor>
</comment>
<evidence type="ECO:0000256" key="2">
    <source>
        <dbReference type="ARBA" id="ARBA00004496"/>
    </source>
</evidence>
<dbReference type="PANTHER" id="PTHR43429">
    <property type="entry name" value="PYRIDINE NUCLEOTIDE-DISULFIDE OXIDOREDUCTASE DOMAIN-CONTAINING"/>
    <property type="match status" value="1"/>
</dbReference>
<evidence type="ECO:0000256" key="7">
    <source>
        <dbReference type="ARBA" id="ARBA00023002"/>
    </source>
</evidence>
<evidence type="ECO:0000259" key="10">
    <source>
        <dbReference type="Pfam" id="PF18113"/>
    </source>
</evidence>
<keyword evidence="4" id="KW-0963">Cytoplasm</keyword>
<dbReference type="Pfam" id="PF18113">
    <property type="entry name" value="Rbx_binding"/>
    <property type="match status" value="1"/>
</dbReference>
<proteinExistence type="inferred from homology"/>
<evidence type="ECO:0000256" key="5">
    <source>
        <dbReference type="ARBA" id="ARBA00022630"/>
    </source>
</evidence>
<dbReference type="Proteomes" id="UP000250928">
    <property type="component" value="Unassembled WGS sequence"/>
</dbReference>
<reference evidence="11 12" key="1">
    <citation type="submission" date="2018-01" db="EMBL/GenBank/DDBJ databases">
        <title>Novel co-symbiosis in the lucinid bivalve Phacoides pectinatus.</title>
        <authorList>
            <person name="Lim S.J."/>
            <person name="Davis B.G."/>
            <person name="Gill D.E."/>
            <person name="Engel A.S."/>
            <person name="Anderson L.C."/>
            <person name="Campbell B.J."/>
        </authorList>
    </citation>
    <scope>NUCLEOTIDE SEQUENCE [LARGE SCALE GENOMIC DNA]</scope>
    <source>
        <strain evidence="11">N3_P5</strain>
    </source>
</reference>
<sequence>MKPVVIIGTGLAGYSLAREFRALDKETPLTLITGDGGEYYSKPMLSNALAQGKEASALVLSDAAKMERTLDARVITHTRVEAVDRAARRVSWSGGTLDYGALVMALGASPIRLPLTGSGAQEVLSVNSLDDYGGFRRRLEKARSVAIIGPGLIGCEFANDLQQGGRRVEVIGPDPYPISTLLPEAAGRALQRALEAAGVGFHLGTVTGDIDRESHGYRVALRDGGDLHADLVLSAVGLRPDTELARAAGLEVNRGIVVDRYLRAGDGDIYALGDCAEVEGRNLPFVMPLMFGARALARTLSGEPTPVRYPPMPVVIKTPSHPVVVLPPSPGAEGEWQVEPVGEGVRALFHDPHGRMAGFALTGEACTEKQALIKAMESA</sequence>
<evidence type="ECO:0000313" key="11">
    <source>
        <dbReference type="EMBL" id="PUD98416.1"/>
    </source>
</evidence>
<feature type="domain" description="FAD/NAD(P)-binding" evidence="9">
    <location>
        <begin position="3"/>
        <end position="276"/>
    </location>
</feature>
<comment type="caution">
    <text evidence="11">The sequence shown here is derived from an EMBL/GenBank/DDBJ whole genome shotgun (WGS) entry which is preliminary data.</text>
</comment>
<dbReference type="PRINTS" id="PR00411">
    <property type="entry name" value="PNDRDTASEI"/>
</dbReference>
<evidence type="ECO:0000256" key="3">
    <source>
        <dbReference type="ARBA" id="ARBA00006442"/>
    </source>
</evidence>
<dbReference type="EMBL" id="PQCO01000307">
    <property type="protein sequence ID" value="PUD98416.1"/>
    <property type="molecule type" value="Genomic_DNA"/>
</dbReference>
<dbReference type="SUPFAM" id="SSF51905">
    <property type="entry name" value="FAD/NAD(P)-binding domain"/>
    <property type="match status" value="1"/>
</dbReference>